<name>A0A4C1XXA6_EUMVA</name>
<dbReference type="Proteomes" id="UP000299102">
    <property type="component" value="Unassembled WGS sequence"/>
</dbReference>
<dbReference type="AlphaFoldDB" id="A0A4C1XXA6"/>
<dbReference type="EMBL" id="BGZK01001004">
    <property type="protein sequence ID" value="GBP68218.1"/>
    <property type="molecule type" value="Genomic_DNA"/>
</dbReference>
<dbReference type="PANTHER" id="PTHR13280">
    <property type="entry name" value="PHOSPHOFURIN ACIDIC CLUSTER SORTING PROTEIN"/>
    <property type="match status" value="1"/>
</dbReference>
<dbReference type="PANTHER" id="PTHR13280:SF17">
    <property type="entry name" value="KRUEPPEL TARGET AT 95D, ISOFORM A"/>
    <property type="match status" value="1"/>
</dbReference>
<reference evidence="5 6" key="1">
    <citation type="journal article" date="2019" name="Commun. Biol.">
        <title>The bagworm genome reveals a unique fibroin gene that provides high tensile strength.</title>
        <authorList>
            <person name="Kono N."/>
            <person name="Nakamura H."/>
            <person name="Ohtoshi R."/>
            <person name="Tomita M."/>
            <person name="Numata K."/>
            <person name="Arakawa K."/>
        </authorList>
    </citation>
    <scope>NUCLEOTIDE SEQUENCE [LARGE SCALE GENOMIC DNA]</scope>
</reference>
<feature type="region of interest" description="Disordered" evidence="3">
    <location>
        <begin position="78"/>
        <end position="117"/>
    </location>
</feature>
<organism evidence="5 6">
    <name type="scientific">Eumeta variegata</name>
    <name type="common">Bagworm moth</name>
    <name type="synonym">Eumeta japonica</name>
    <dbReference type="NCBI Taxonomy" id="151549"/>
    <lineage>
        <taxon>Eukaryota</taxon>
        <taxon>Metazoa</taxon>
        <taxon>Ecdysozoa</taxon>
        <taxon>Arthropoda</taxon>
        <taxon>Hexapoda</taxon>
        <taxon>Insecta</taxon>
        <taxon>Pterygota</taxon>
        <taxon>Neoptera</taxon>
        <taxon>Endopterygota</taxon>
        <taxon>Lepidoptera</taxon>
        <taxon>Glossata</taxon>
        <taxon>Ditrysia</taxon>
        <taxon>Tineoidea</taxon>
        <taxon>Psychidae</taxon>
        <taxon>Oiketicinae</taxon>
        <taxon>Eumeta</taxon>
    </lineage>
</organism>
<gene>
    <name evidence="5" type="primary">PACS1</name>
    <name evidence="5" type="ORF">EVAR_50363_1</name>
</gene>
<evidence type="ECO:0000256" key="1">
    <source>
        <dbReference type="ARBA" id="ARBA00008590"/>
    </source>
</evidence>
<evidence type="ECO:0000259" key="4">
    <source>
        <dbReference type="Pfam" id="PF25332"/>
    </source>
</evidence>
<dbReference type="InterPro" id="IPR019381">
    <property type="entry name" value="PACS1/2_C"/>
</dbReference>
<keyword evidence="6" id="KW-1185">Reference proteome</keyword>
<dbReference type="OrthoDB" id="28829at2759"/>
<feature type="domain" description="Phosphofurin acidic cluster sorting protein 1/2 N-terminal C2" evidence="4">
    <location>
        <begin position="1"/>
        <end position="29"/>
    </location>
</feature>
<comment type="similarity">
    <text evidence="1">Belongs to the PACS family.</text>
</comment>
<evidence type="ECO:0000313" key="6">
    <source>
        <dbReference type="Proteomes" id="UP000299102"/>
    </source>
</evidence>
<evidence type="ECO:0000313" key="5">
    <source>
        <dbReference type="EMBL" id="GBP68218.1"/>
    </source>
</evidence>
<evidence type="ECO:0000256" key="3">
    <source>
        <dbReference type="SAM" id="MobiDB-lite"/>
    </source>
</evidence>
<keyword evidence="2" id="KW-0597">Phosphoprotein</keyword>
<proteinExistence type="inferred from homology"/>
<comment type="caution">
    <text evidence="5">The sequence shown here is derived from an EMBL/GenBank/DDBJ whole genome shotgun (WGS) entry which is preliminary data.</text>
</comment>
<dbReference type="InterPro" id="IPR057541">
    <property type="entry name" value="PACS1/2_N"/>
</dbReference>
<accession>A0A4C1XXA6</accession>
<dbReference type="Pfam" id="PF25332">
    <property type="entry name" value="C2_PACS_N"/>
    <property type="match status" value="1"/>
</dbReference>
<feature type="compositionally biased region" description="Polar residues" evidence="3">
    <location>
        <begin position="95"/>
        <end position="117"/>
    </location>
</feature>
<sequence length="117" mass="13169">MLQRRKKYKNRTILGYKTLAEGVIRMDQVPYILYIVYHSLTQMCSTAVIARPLSPHDFDVYLLSLRDVCLVTKVSTPHFHNSNATDRAVHELDEPSSSGSAAPCRLSQTPNGGSYQK</sequence>
<protein>
    <submittedName>
        <fullName evidence="5">Phosphofurin acidic cluster sorting protein 1</fullName>
    </submittedName>
</protein>
<evidence type="ECO:0000256" key="2">
    <source>
        <dbReference type="ARBA" id="ARBA00022553"/>
    </source>
</evidence>
<dbReference type="GO" id="GO:0072659">
    <property type="term" value="P:protein localization to plasma membrane"/>
    <property type="evidence" value="ECO:0007669"/>
    <property type="project" value="TreeGrafter"/>
</dbReference>